<name>A0A2N5S4I3_9BASI</name>
<comment type="caution">
    <text evidence="2">The sequence shown here is derived from an EMBL/GenBank/DDBJ whole genome shotgun (WGS) entry which is preliminary data.</text>
</comment>
<feature type="region of interest" description="Disordered" evidence="1">
    <location>
        <begin position="1"/>
        <end position="43"/>
    </location>
</feature>
<gene>
    <name evidence="2" type="ORF">PCANC_27634</name>
</gene>
<evidence type="ECO:0000256" key="1">
    <source>
        <dbReference type="SAM" id="MobiDB-lite"/>
    </source>
</evidence>
<feature type="compositionally biased region" description="Low complexity" evidence="1">
    <location>
        <begin position="29"/>
        <end position="38"/>
    </location>
</feature>
<proteinExistence type="predicted"/>
<dbReference type="Proteomes" id="UP000235388">
    <property type="component" value="Unassembled WGS sequence"/>
</dbReference>
<protein>
    <submittedName>
        <fullName evidence="2">Uncharacterized protein</fullName>
    </submittedName>
</protein>
<organism evidence="2 3">
    <name type="scientific">Puccinia coronata f. sp. avenae</name>
    <dbReference type="NCBI Taxonomy" id="200324"/>
    <lineage>
        <taxon>Eukaryota</taxon>
        <taxon>Fungi</taxon>
        <taxon>Dikarya</taxon>
        <taxon>Basidiomycota</taxon>
        <taxon>Pucciniomycotina</taxon>
        <taxon>Pucciniomycetes</taxon>
        <taxon>Pucciniales</taxon>
        <taxon>Pucciniaceae</taxon>
        <taxon>Puccinia</taxon>
    </lineage>
</organism>
<evidence type="ECO:0000313" key="3">
    <source>
        <dbReference type="Proteomes" id="UP000235388"/>
    </source>
</evidence>
<reference evidence="2 3" key="1">
    <citation type="submission" date="2017-11" db="EMBL/GenBank/DDBJ databases">
        <title>De novo assembly and phasing of dikaryotic genomes from two isolates of Puccinia coronata f. sp. avenae, the causal agent of oat crown rust.</title>
        <authorList>
            <person name="Miller M.E."/>
            <person name="Zhang Y."/>
            <person name="Omidvar V."/>
            <person name="Sperschneider J."/>
            <person name="Schwessinger B."/>
            <person name="Raley C."/>
            <person name="Palmer J.M."/>
            <person name="Garnica D."/>
            <person name="Upadhyaya N."/>
            <person name="Rathjen J."/>
            <person name="Taylor J.M."/>
            <person name="Park R.F."/>
            <person name="Dodds P.N."/>
            <person name="Hirsch C.D."/>
            <person name="Kianian S.F."/>
            <person name="Figueroa M."/>
        </authorList>
    </citation>
    <scope>NUCLEOTIDE SEQUENCE [LARGE SCALE GENOMIC DNA]</scope>
    <source>
        <strain evidence="2">12NC29</strain>
    </source>
</reference>
<dbReference type="AlphaFoldDB" id="A0A2N5S4I3"/>
<sequence length="229" mass="24159">MKHTPPPTKKTPTGAHGQPPAGSTGTGSTGVTSTTSSSATKEAAARFATDDDKLQADGSNFRNWLNEITEFAIMSLDDPTFYDHPQPADAKETSTPAAGVATCMRNKLLDLCEAGLDLDNNTLCGIVWQTGVAQGSDLQREFDLRIDQELSRLKATTLPKHRAGPPTAFPAEARPTVTRQASIESHPDNVYVQAASIGFCGRDGRVSKQANGAAATQAGSKPFVSEMGV</sequence>
<dbReference type="EMBL" id="PGCJ01001181">
    <property type="protein sequence ID" value="PLW08119.1"/>
    <property type="molecule type" value="Genomic_DNA"/>
</dbReference>
<evidence type="ECO:0000313" key="2">
    <source>
        <dbReference type="EMBL" id="PLW08119.1"/>
    </source>
</evidence>
<accession>A0A2N5S4I3</accession>
<dbReference type="STRING" id="200324.A0A2N5S4I3"/>
<keyword evidence="3" id="KW-1185">Reference proteome</keyword>